<name>A0A2X1YYI0_9FIRM</name>
<proteinExistence type="predicted"/>
<evidence type="ECO:0000313" key="3">
    <source>
        <dbReference type="EMBL" id="SPY59310.1"/>
    </source>
</evidence>
<dbReference type="Proteomes" id="UP000250070">
    <property type="component" value="Unassembled WGS sequence"/>
</dbReference>
<dbReference type="AlphaFoldDB" id="A0A2X1YYI0"/>
<accession>A0A2X1YYI0</accession>
<dbReference type="EMBL" id="UATM01000002">
    <property type="protein sequence ID" value="SPY31872.1"/>
    <property type="molecule type" value="Genomic_DNA"/>
</dbReference>
<sequence>MKSVNEVKLWTEVEIEELEEREEYISCLCCWRI</sequence>
<protein>
    <submittedName>
        <fullName evidence="3">Uncharacterized protein</fullName>
    </submittedName>
</protein>
<evidence type="ECO:0000313" key="1">
    <source>
        <dbReference type="EMBL" id="SPY31872.1"/>
    </source>
</evidence>
<evidence type="ECO:0000313" key="4">
    <source>
        <dbReference type="Proteomes" id="UP000250070"/>
    </source>
</evidence>
<organism evidence="3 4">
    <name type="scientific">Peptoniphilus harei</name>
    <dbReference type="NCBI Taxonomy" id="54005"/>
    <lineage>
        <taxon>Bacteria</taxon>
        <taxon>Bacillati</taxon>
        <taxon>Bacillota</taxon>
        <taxon>Tissierellia</taxon>
        <taxon>Tissierellales</taxon>
        <taxon>Peptoniphilaceae</taxon>
        <taxon>Peptoniphilus</taxon>
    </lineage>
</organism>
<evidence type="ECO:0000313" key="2">
    <source>
        <dbReference type="EMBL" id="SPY59307.1"/>
    </source>
</evidence>
<gene>
    <name evidence="1" type="ORF">NCTC13076_00032</name>
    <name evidence="2" type="ORF">NCTC13076_02187</name>
    <name evidence="3" type="ORF">NCTC13076_02190</name>
</gene>
<dbReference type="EMBL" id="UATM01000034">
    <property type="protein sequence ID" value="SPY59307.1"/>
    <property type="molecule type" value="Genomic_DNA"/>
</dbReference>
<reference evidence="3 4" key="1">
    <citation type="submission" date="2018-06" db="EMBL/GenBank/DDBJ databases">
        <authorList>
            <consortium name="Pathogen Informatics"/>
            <person name="Doyle S."/>
        </authorList>
    </citation>
    <scope>NUCLEOTIDE SEQUENCE [LARGE SCALE GENOMIC DNA]</scope>
    <source>
        <strain evidence="3 4">NCTC13076</strain>
    </source>
</reference>
<dbReference type="EMBL" id="UATM01000034">
    <property type="protein sequence ID" value="SPY59310.1"/>
    <property type="molecule type" value="Genomic_DNA"/>
</dbReference>